<evidence type="ECO:0008006" key="2">
    <source>
        <dbReference type="Google" id="ProtNLM"/>
    </source>
</evidence>
<dbReference type="KEGG" id="sapp:SAC06_02665"/>
<evidence type="ECO:0000313" key="1">
    <source>
        <dbReference type="EMBL" id="XBW08477.1"/>
    </source>
</evidence>
<dbReference type="RefSeq" id="WP_350258677.1">
    <property type="nucleotide sequence ID" value="NZ_CP138335.1"/>
</dbReference>
<reference evidence="1" key="1">
    <citation type="submission" date="2023-11" db="EMBL/GenBank/DDBJ databases">
        <title>Scrofimicrobium hongkongense sp. nov., isolated from a patient with peritonitis.</title>
        <authorList>
            <person name="Lao H.Y."/>
            <person name="Wong A.Y.P."/>
            <person name="Ng T.L."/>
            <person name="Wong R.Y.L."/>
            <person name="Yau M.C.Y."/>
            <person name="Lam J.Y.W."/>
            <person name="Siu G.K.H."/>
        </authorList>
    </citation>
    <scope>NUCLEOTIDE SEQUENCE</scope>
    <source>
        <strain evidence="1">R131</strain>
    </source>
</reference>
<proteinExistence type="predicted"/>
<protein>
    <recommendedName>
        <fullName evidence="2">DUF4259 domain-containing protein</fullName>
    </recommendedName>
</protein>
<organism evidence="1">
    <name type="scientific">Scrofimicrobium appendicitidis</name>
    <dbReference type="NCBI Taxonomy" id="3079930"/>
    <lineage>
        <taxon>Bacteria</taxon>
        <taxon>Bacillati</taxon>
        <taxon>Actinomycetota</taxon>
        <taxon>Actinomycetes</taxon>
        <taxon>Actinomycetales</taxon>
        <taxon>Actinomycetaceae</taxon>
        <taxon>Scrofimicrobium</taxon>
    </lineage>
</organism>
<name>A0AAU7V9H7_9ACTO</name>
<dbReference type="AlphaFoldDB" id="A0AAU7V9H7"/>
<sequence>MEALPPADLKGEALELFYEEALAEAAFDSLALVLADSSALPARVVAIGAGPIAEWSDVDSFQVDDGDVRRLIAAARLATTQEELDELVADICDSPLAWYDATELADLRRQAHS</sequence>
<accession>A0AAU7V9H7</accession>
<dbReference type="EMBL" id="CP138335">
    <property type="protein sequence ID" value="XBW08477.1"/>
    <property type="molecule type" value="Genomic_DNA"/>
</dbReference>
<gene>
    <name evidence="1" type="ORF">SAC06_02665</name>
</gene>